<dbReference type="InterPro" id="IPR002772">
    <property type="entry name" value="Glyco_hydro_3_C"/>
</dbReference>
<keyword evidence="2 5" id="KW-0378">Hydrolase</keyword>
<dbReference type="InterPro" id="IPR036962">
    <property type="entry name" value="Glyco_hydro_3_N_sf"/>
</dbReference>
<feature type="transmembrane region" description="Helical" evidence="3">
    <location>
        <begin position="12"/>
        <end position="36"/>
    </location>
</feature>
<protein>
    <submittedName>
        <fullName evidence="5">Beta-glucosidase</fullName>
        <ecNumber evidence="5">3.2.1.21</ecNumber>
    </submittedName>
</protein>
<name>A0ABX0SJV5_9ACTN</name>
<dbReference type="EC" id="3.2.1.21" evidence="5"/>
<dbReference type="RefSeq" id="WP_167167556.1">
    <property type="nucleotide sequence ID" value="NZ_BAAAOO010000007.1"/>
</dbReference>
<dbReference type="EMBL" id="JAAMOZ010000001">
    <property type="protein sequence ID" value="NIH57593.1"/>
    <property type="molecule type" value="Genomic_DNA"/>
</dbReference>
<evidence type="ECO:0000256" key="1">
    <source>
        <dbReference type="ARBA" id="ARBA00005336"/>
    </source>
</evidence>
<dbReference type="Gene3D" id="3.20.20.300">
    <property type="entry name" value="Glycoside hydrolase, family 3, N-terminal domain"/>
    <property type="match status" value="1"/>
</dbReference>
<dbReference type="InterPro" id="IPR013783">
    <property type="entry name" value="Ig-like_fold"/>
</dbReference>
<dbReference type="SUPFAM" id="SSF51445">
    <property type="entry name" value="(Trans)glycosidases"/>
    <property type="match status" value="1"/>
</dbReference>
<dbReference type="GO" id="GO:0008422">
    <property type="term" value="F:beta-glucosidase activity"/>
    <property type="evidence" value="ECO:0007669"/>
    <property type="project" value="UniProtKB-EC"/>
</dbReference>
<dbReference type="InterPro" id="IPR050288">
    <property type="entry name" value="Cellulose_deg_GH3"/>
</dbReference>
<dbReference type="InterPro" id="IPR001764">
    <property type="entry name" value="Glyco_hydro_3_N"/>
</dbReference>
<comment type="similarity">
    <text evidence="1">Belongs to the glycosyl hydrolase 3 family.</text>
</comment>
<keyword evidence="5" id="KW-0326">Glycosidase</keyword>
<keyword evidence="6" id="KW-1185">Reference proteome</keyword>
<comment type="caution">
    <text evidence="5">The sequence shown here is derived from an EMBL/GenBank/DDBJ whole genome shotgun (WGS) entry which is preliminary data.</text>
</comment>
<gene>
    <name evidence="5" type="ORF">FB473_002238</name>
</gene>
<evidence type="ECO:0000256" key="3">
    <source>
        <dbReference type="SAM" id="Phobius"/>
    </source>
</evidence>
<dbReference type="InterPro" id="IPR036881">
    <property type="entry name" value="Glyco_hydro_3_C_sf"/>
</dbReference>
<dbReference type="InterPro" id="IPR026891">
    <property type="entry name" value="Fn3-like"/>
</dbReference>
<evidence type="ECO:0000313" key="5">
    <source>
        <dbReference type="EMBL" id="NIH57593.1"/>
    </source>
</evidence>
<keyword evidence="3" id="KW-1133">Transmembrane helix</keyword>
<dbReference type="Pfam" id="PF01915">
    <property type="entry name" value="Glyco_hydro_3_C"/>
    <property type="match status" value="1"/>
</dbReference>
<organism evidence="5 6">
    <name type="scientific">Brooklawnia cerclae</name>
    <dbReference type="NCBI Taxonomy" id="349934"/>
    <lineage>
        <taxon>Bacteria</taxon>
        <taxon>Bacillati</taxon>
        <taxon>Actinomycetota</taxon>
        <taxon>Actinomycetes</taxon>
        <taxon>Propionibacteriales</taxon>
        <taxon>Propionibacteriaceae</taxon>
        <taxon>Brooklawnia</taxon>
    </lineage>
</organism>
<feature type="domain" description="Fibronectin type III-like" evidence="4">
    <location>
        <begin position="427"/>
        <end position="505"/>
    </location>
</feature>
<dbReference type="Pfam" id="PF14310">
    <property type="entry name" value="Fn3-like"/>
    <property type="match status" value="1"/>
</dbReference>
<proteinExistence type="inferred from homology"/>
<sequence>MAKKQKRPHGVVRKTVMTVLSAILAIALIGLLYLAYTLLPPNARMVNLVLGEHRQSVDNSAVDTDGLDLDYYQADYDNADELAAARVDLRTSLVDEGTILLKNDGAMPFSTDTTFSFFGAASNSGGSGGNPLGALFGGAELSSLKDGFEEAGFGVNDQLWDFYGEGPGADCGLGAGSVGYGDAEDFSINECPIDELLATDGLEASFQGTVPVYVMSRVAGEGRDMPRSMVQHTDVPEDQVKSYLEPNSVELELMQYLNDNFPEVVLLVDATAALDLGWVDQFDNLDAVVYAPSADGRIAHIFSGDVNPSGRTVDTFAVDALRSPAAQNVGSYTYSDENGELTKYNYVSYKEGIYVGYRYYETRYEDAVSGQGNAGDYVYDDQVVYPFGYGLSYTTFTWGGLAIDTSDDDNWTATVEVTNDGDVAGRDVVGIYLQKPYSDYDRANGIEQASAELVGYAKTDTIEPGDTQSVVATIDPESLKTYDANGAGTYIVEPGEYLFTAGTDAHAAVNNLLAFKGYGVEDGMTADGDAALVAGYTPGISAIDSTTYAVDSTTGAPVSNQFDDASGDLEYLSRADWVGTWPTHDGTPSTEISTWGNEINGTDESGNPASFTWTKTISDEGLAALDSTDSGNPVDASTITADLVYGADNGLSVADMRGLDFDDPQWDDLLDQLEPEDYQTLIGVAGYGTPAIESVGKPYNLDIDAASGLIGGGPAMSLGQPMLLAQTWNRDLALDYGTFVGNNALLGSVQGWYAPSMNIHRTPFSGRNGEYYSEDPYISSVNASQTVYGAASKGLYTFIKHFAFNDQENHRGDRDGQFGLATWGNEQSLREIYLAPFESAIKAGEVEVKYVARADDGSLTNEVTTVRASQGVMSAFNRIGYTWTGGSYALLTGVLRDEWGFNGFVITDNANTGVFMDAYQMIEAGGDAKLTALPASARWTFDPDNAAEYVYGRNAIHHILYTTVNSLAYDGTAPGSVVKDGLQITGTILLVITVVSGALLVLLAYFTWRRFWGPRNRRIAPAADSTE</sequence>
<dbReference type="Gene3D" id="3.40.50.1700">
    <property type="entry name" value="Glycoside hydrolase family 3 C-terminal domain"/>
    <property type="match status" value="1"/>
</dbReference>
<dbReference type="PANTHER" id="PTHR42715:SF10">
    <property type="entry name" value="BETA-GLUCOSIDASE"/>
    <property type="match status" value="1"/>
</dbReference>
<dbReference type="Pfam" id="PF00933">
    <property type="entry name" value="Glyco_hydro_3"/>
    <property type="match status" value="1"/>
</dbReference>
<dbReference type="Gene3D" id="2.60.40.10">
    <property type="entry name" value="Immunoglobulins"/>
    <property type="match status" value="1"/>
</dbReference>
<dbReference type="Proteomes" id="UP000749311">
    <property type="component" value="Unassembled WGS sequence"/>
</dbReference>
<dbReference type="PANTHER" id="PTHR42715">
    <property type="entry name" value="BETA-GLUCOSIDASE"/>
    <property type="match status" value="1"/>
</dbReference>
<feature type="transmembrane region" description="Helical" evidence="3">
    <location>
        <begin position="988"/>
        <end position="1008"/>
    </location>
</feature>
<keyword evidence="3" id="KW-0472">Membrane</keyword>
<evidence type="ECO:0000259" key="4">
    <source>
        <dbReference type="SMART" id="SM01217"/>
    </source>
</evidence>
<dbReference type="SUPFAM" id="SSF52279">
    <property type="entry name" value="Beta-D-glucan exohydrolase, C-terminal domain"/>
    <property type="match status" value="1"/>
</dbReference>
<evidence type="ECO:0000313" key="6">
    <source>
        <dbReference type="Proteomes" id="UP000749311"/>
    </source>
</evidence>
<dbReference type="SMART" id="SM01217">
    <property type="entry name" value="Fn3_like"/>
    <property type="match status" value="1"/>
</dbReference>
<reference evidence="5 6" key="1">
    <citation type="submission" date="2020-02" db="EMBL/GenBank/DDBJ databases">
        <title>Sequencing the genomes of 1000 actinobacteria strains.</title>
        <authorList>
            <person name="Klenk H.-P."/>
        </authorList>
    </citation>
    <scope>NUCLEOTIDE SEQUENCE [LARGE SCALE GENOMIC DNA]</scope>
    <source>
        <strain evidence="5 6">DSM 19609</strain>
    </source>
</reference>
<keyword evidence="3" id="KW-0812">Transmembrane</keyword>
<dbReference type="PRINTS" id="PR00133">
    <property type="entry name" value="GLHYDRLASE3"/>
</dbReference>
<accession>A0ABX0SJV5</accession>
<dbReference type="InterPro" id="IPR017853">
    <property type="entry name" value="GH"/>
</dbReference>
<evidence type="ECO:0000256" key="2">
    <source>
        <dbReference type="ARBA" id="ARBA00022801"/>
    </source>
</evidence>